<evidence type="ECO:0000313" key="8">
    <source>
        <dbReference type="RefSeq" id="XP_013172452.1"/>
    </source>
</evidence>
<evidence type="ECO:0000313" key="9">
    <source>
        <dbReference type="RefSeq" id="XP_013172453.1"/>
    </source>
</evidence>
<comment type="subcellular location">
    <subcellularLocation>
        <location evidence="1">Membrane</location>
        <topology evidence="1">Multi-pass membrane protein</topology>
    </subcellularLocation>
</comment>
<dbReference type="InterPro" id="IPR051832">
    <property type="entry name" value="mTOR-Rac_regulators"/>
</dbReference>
<dbReference type="InterPro" id="IPR036390">
    <property type="entry name" value="WH_DNA-bd_sf"/>
</dbReference>
<evidence type="ECO:0000256" key="5">
    <source>
        <dbReference type="SAM" id="MobiDB-lite"/>
    </source>
</evidence>
<dbReference type="SUPFAM" id="SSF46785">
    <property type="entry name" value="Winged helix' DNA-binding domain"/>
    <property type="match status" value="1"/>
</dbReference>
<evidence type="ECO:0000256" key="4">
    <source>
        <dbReference type="ARBA" id="ARBA00023136"/>
    </source>
</evidence>
<dbReference type="RefSeq" id="XP_013172452.1">
    <property type="nucleotide sequence ID" value="XM_013316998.1"/>
</dbReference>
<keyword evidence="4 6" id="KW-0472">Membrane</keyword>
<feature type="compositionally biased region" description="Polar residues" evidence="5">
    <location>
        <begin position="536"/>
        <end position="554"/>
    </location>
</feature>
<dbReference type="AlphaFoldDB" id="A0AAJ6ZH65"/>
<feature type="region of interest" description="Disordered" evidence="5">
    <location>
        <begin position="531"/>
        <end position="554"/>
    </location>
</feature>
<feature type="transmembrane region" description="Helical" evidence="6">
    <location>
        <begin position="699"/>
        <end position="722"/>
    </location>
</feature>
<dbReference type="GO" id="GO:0030514">
    <property type="term" value="P:negative regulation of BMP signaling pathway"/>
    <property type="evidence" value="ECO:0007669"/>
    <property type="project" value="TreeGrafter"/>
</dbReference>
<feature type="transmembrane region" description="Helical" evidence="6">
    <location>
        <begin position="357"/>
        <end position="379"/>
    </location>
</feature>
<dbReference type="Proteomes" id="UP000694872">
    <property type="component" value="Unplaced"/>
</dbReference>
<dbReference type="PANTHER" id="PTHR22829:SF5">
    <property type="entry name" value="INTEGRAL MEMBRANE PROTEIN GPR155"/>
    <property type="match status" value="1"/>
</dbReference>
<feature type="transmembrane region" description="Helical" evidence="6">
    <location>
        <begin position="391"/>
        <end position="408"/>
    </location>
</feature>
<feature type="transmembrane region" description="Helical" evidence="6">
    <location>
        <begin position="136"/>
        <end position="158"/>
    </location>
</feature>
<feature type="transmembrane region" description="Helical" evidence="6">
    <location>
        <begin position="428"/>
        <end position="447"/>
    </location>
</feature>
<dbReference type="Pfam" id="PF03547">
    <property type="entry name" value="Mem_trans"/>
    <property type="match status" value="1"/>
</dbReference>
<protein>
    <submittedName>
        <fullName evidence="8 9">Integral membrane protein GPR155 isoform X1</fullName>
    </submittedName>
</protein>
<feature type="transmembrane region" description="Helical" evidence="6">
    <location>
        <begin position="321"/>
        <end position="345"/>
    </location>
</feature>
<evidence type="ECO:0000256" key="1">
    <source>
        <dbReference type="ARBA" id="ARBA00004141"/>
    </source>
</evidence>
<feature type="transmembrane region" description="Helical" evidence="6">
    <location>
        <begin position="186"/>
        <end position="212"/>
    </location>
</feature>
<dbReference type="InterPro" id="IPR004776">
    <property type="entry name" value="Mem_transp_PIN-like"/>
</dbReference>
<dbReference type="PANTHER" id="PTHR22829">
    <property type="entry name" value="DEP DOMAIN PROTEIN"/>
    <property type="match status" value="1"/>
</dbReference>
<dbReference type="Pfam" id="PF00610">
    <property type="entry name" value="DEP"/>
    <property type="match status" value="1"/>
</dbReference>
<evidence type="ECO:0000256" key="2">
    <source>
        <dbReference type="ARBA" id="ARBA00022692"/>
    </source>
</evidence>
<dbReference type="CTD" id="39965"/>
<feature type="transmembrane region" description="Helical" evidence="6">
    <location>
        <begin position="292"/>
        <end position="314"/>
    </location>
</feature>
<sequence>MQLEVAEAASERLYPALFQCFTVIISGYIAGRLNVVTKAESKGIATFVGTFALPSLIFLSLAQLDFSIVNWTFLFSMLLAKGVVFFGVVLVTILVSKPMNLGQAGMFAIFCTQSNDFALGYPIINAIYEKTHPEYALYLYLMAPISLAILNPFAFVLLEINKQRQNTDQSVSAQNQKKYVMKIKMLLQILKGIVFNPVLVMTVLGIIGNIAFKHKLSIYIEGLLEVYGQAFSASALFLLGLRMVGQVHRLKGPALIVPCVLIMVKLIILPVVMRECVSALDAGENQTETSSLSTYAFLYGTIPTAPAVFVFSNIYQLEMDLVASSMVICTFLSAPITFLSAQVITLNKDYADQLKKFGFDLSIVSLFAALWIFIVFTVTRKYKRMPHRITFCLNITQILLAISMIWGGPLSNYPPSWQYVAQQGLQIFTTYSCLLWTCMLSVGLLTLESRGPCFVLALWPVLAFVAWGAPAVMVIILLATKPTGGIVDSNSTDVIRLCLLVFSLTVTTGCLILYIRYRRRSSHFAALSDDLASSPPDESTSLVDNAEPTSHTQSVSNIGMEEHGCYGAITATPSPNRNPNGCCTNDPSCESGFMNSSSRDLEDIADNDKDCGCRCGHGAVGARTGASAGAGAGGTCQYLSELERAASRLGLLPPEQTRGRGGQLLRHTVLIIAYNLTMFIGVTYTGWRVLRKDESGVYIEIAFFDIAANSGQALIMFALFGLNPQEILLPTLRFIKNKWNGADTVKLPPVEELSFETKHVCEQFITHHLTHCQDAITKDIRWRMRTYRGVFRGSCLVRWLVSSGLATDDFEAVTYGRHLLEGRLISHVNNTYHFTNSPLLYRFN</sequence>
<dbReference type="GO" id="GO:0055085">
    <property type="term" value="P:transmembrane transport"/>
    <property type="evidence" value="ECO:0007669"/>
    <property type="project" value="InterPro"/>
</dbReference>
<dbReference type="PROSITE" id="PS50186">
    <property type="entry name" value="DEP"/>
    <property type="match status" value="1"/>
</dbReference>
<dbReference type="SMART" id="SM00049">
    <property type="entry name" value="DEP"/>
    <property type="match status" value="1"/>
</dbReference>
<proteinExistence type="predicted"/>
<feature type="transmembrane region" description="Helical" evidence="6">
    <location>
        <begin position="668"/>
        <end position="687"/>
    </location>
</feature>
<feature type="transmembrane region" description="Helical" evidence="6">
    <location>
        <begin position="253"/>
        <end position="272"/>
    </location>
</feature>
<feature type="transmembrane region" description="Helical" evidence="6">
    <location>
        <begin position="218"/>
        <end position="241"/>
    </location>
</feature>
<feature type="transmembrane region" description="Helical" evidence="6">
    <location>
        <begin position="494"/>
        <end position="515"/>
    </location>
</feature>
<gene>
    <name evidence="8 9" type="primary">LOC106121360</name>
</gene>
<accession>A0AAJ6ZH65</accession>
<dbReference type="RefSeq" id="XP_013172453.1">
    <property type="nucleotide sequence ID" value="XM_013316999.1"/>
</dbReference>
<evidence type="ECO:0000259" key="7">
    <source>
        <dbReference type="PROSITE" id="PS50186"/>
    </source>
</evidence>
<dbReference type="InterPro" id="IPR000591">
    <property type="entry name" value="DEP_dom"/>
</dbReference>
<feature type="transmembrane region" description="Helical" evidence="6">
    <location>
        <begin position="43"/>
        <end position="62"/>
    </location>
</feature>
<dbReference type="Gene3D" id="1.20.1070.10">
    <property type="entry name" value="Rhodopsin 7-helix transmembrane proteins"/>
    <property type="match status" value="1"/>
</dbReference>
<reference evidence="8 9" key="1">
    <citation type="submission" date="2025-04" db="UniProtKB">
        <authorList>
            <consortium name="RefSeq"/>
        </authorList>
    </citation>
    <scope>IDENTIFICATION</scope>
</reference>
<name>A0AAJ6ZH65_PAPXU</name>
<feature type="transmembrane region" description="Helical" evidence="6">
    <location>
        <begin position="454"/>
        <end position="479"/>
    </location>
</feature>
<evidence type="ECO:0000256" key="6">
    <source>
        <dbReference type="SAM" id="Phobius"/>
    </source>
</evidence>
<feature type="transmembrane region" description="Helical" evidence="6">
    <location>
        <begin position="12"/>
        <end position="31"/>
    </location>
</feature>
<dbReference type="GeneID" id="106121360"/>
<dbReference type="KEGG" id="pxu:106121360"/>
<dbReference type="InterPro" id="IPR036388">
    <property type="entry name" value="WH-like_DNA-bd_sf"/>
</dbReference>
<keyword evidence="2 6" id="KW-0812">Transmembrane</keyword>
<organism evidence="9">
    <name type="scientific">Papilio xuthus</name>
    <name type="common">Asian swallowtail butterfly</name>
    <dbReference type="NCBI Taxonomy" id="66420"/>
    <lineage>
        <taxon>Eukaryota</taxon>
        <taxon>Metazoa</taxon>
        <taxon>Ecdysozoa</taxon>
        <taxon>Arthropoda</taxon>
        <taxon>Hexapoda</taxon>
        <taxon>Insecta</taxon>
        <taxon>Pterygota</taxon>
        <taxon>Neoptera</taxon>
        <taxon>Endopterygota</taxon>
        <taxon>Lepidoptera</taxon>
        <taxon>Glossata</taxon>
        <taxon>Ditrysia</taxon>
        <taxon>Papilionoidea</taxon>
        <taxon>Papilionidae</taxon>
        <taxon>Papilioninae</taxon>
        <taxon>Papilio</taxon>
    </lineage>
</organism>
<dbReference type="GO" id="GO:0016020">
    <property type="term" value="C:membrane"/>
    <property type="evidence" value="ECO:0007669"/>
    <property type="project" value="UniProtKB-SubCell"/>
</dbReference>
<feature type="domain" description="DEP" evidence="7">
    <location>
        <begin position="778"/>
        <end position="844"/>
    </location>
</feature>
<evidence type="ECO:0000256" key="3">
    <source>
        <dbReference type="ARBA" id="ARBA00022989"/>
    </source>
</evidence>
<feature type="transmembrane region" description="Helical" evidence="6">
    <location>
        <begin position="107"/>
        <end position="124"/>
    </location>
</feature>
<feature type="transmembrane region" description="Helical" evidence="6">
    <location>
        <begin position="68"/>
        <end position="95"/>
    </location>
</feature>
<dbReference type="Gene3D" id="1.10.10.10">
    <property type="entry name" value="Winged helix-like DNA-binding domain superfamily/Winged helix DNA-binding domain"/>
    <property type="match status" value="1"/>
</dbReference>
<keyword evidence="3 6" id="KW-1133">Transmembrane helix</keyword>
<dbReference type="GO" id="GO:0035556">
    <property type="term" value="P:intracellular signal transduction"/>
    <property type="evidence" value="ECO:0007669"/>
    <property type="project" value="InterPro"/>
</dbReference>